<evidence type="ECO:0000313" key="6">
    <source>
        <dbReference type="Proteomes" id="UP001163266"/>
    </source>
</evidence>
<dbReference type="GO" id="GO:0003677">
    <property type="term" value="F:DNA binding"/>
    <property type="evidence" value="ECO:0007669"/>
    <property type="project" value="UniProtKB-KW"/>
</dbReference>
<name>A0ABY6MTQ4_9BURK</name>
<keyword evidence="3 5" id="KW-0238">DNA-binding</keyword>
<evidence type="ECO:0000256" key="3">
    <source>
        <dbReference type="ARBA" id="ARBA00023125"/>
    </source>
</evidence>
<dbReference type="Gene3D" id="4.10.520.10">
    <property type="entry name" value="IHF-like DNA-binding proteins"/>
    <property type="match status" value="1"/>
</dbReference>
<sequence length="93" mass="9512">MNKAELVDAIAADADLSKASAARALDAFIANVTKALAAGDSVSLIGFGSFSVSERAARTGRNPRTGEEITIEASQGVKFTAGATLKSAVQKKK</sequence>
<dbReference type="Proteomes" id="UP001163266">
    <property type="component" value="Chromosome"/>
</dbReference>
<dbReference type="PANTHER" id="PTHR33175:SF3">
    <property type="entry name" value="DNA-BINDING PROTEIN HU-BETA"/>
    <property type="match status" value="1"/>
</dbReference>
<dbReference type="CDD" id="cd13831">
    <property type="entry name" value="HU"/>
    <property type="match status" value="1"/>
</dbReference>
<protein>
    <submittedName>
        <fullName evidence="5">HU family DNA-binding protein</fullName>
    </submittedName>
</protein>
<dbReference type="PRINTS" id="PR01727">
    <property type="entry name" value="DNABINDINGHU"/>
</dbReference>
<proteinExistence type="inferred from homology"/>
<comment type="similarity">
    <text evidence="1 4">Belongs to the bacterial histone-like protein family.</text>
</comment>
<evidence type="ECO:0000256" key="2">
    <source>
        <dbReference type="ARBA" id="ARBA00023067"/>
    </source>
</evidence>
<keyword evidence="2" id="KW-0226">DNA condensation</keyword>
<dbReference type="EMBL" id="CP110257">
    <property type="protein sequence ID" value="UZD55387.1"/>
    <property type="molecule type" value="Genomic_DNA"/>
</dbReference>
<dbReference type="SMART" id="SM00411">
    <property type="entry name" value="BHL"/>
    <property type="match status" value="1"/>
</dbReference>
<dbReference type="InterPro" id="IPR000119">
    <property type="entry name" value="Hist_DNA-bd"/>
</dbReference>
<evidence type="ECO:0000256" key="1">
    <source>
        <dbReference type="ARBA" id="ARBA00010529"/>
    </source>
</evidence>
<keyword evidence="6" id="KW-1185">Reference proteome</keyword>
<dbReference type="RefSeq" id="WP_264893141.1">
    <property type="nucleotide sequence ID" value="NZ_CP110257.1"/>
</dbReference>
<evidence type="ECO:0000256" key="4">
    <source>
        <dbReference type="RuleBase" id="RU003939"/>
    </source>
</evidence>
<reference evidence="5" key="1">
    <citation type="submission" date="2022-10" db="EMBL/GenBank/DDBJ databases">
        <title>Complete genome sequence of Schlegelella aquatica LMG 23380.</title>
        <authorList>
            <person name="Musilova J."/>
            <person name="Kourilova X."/>
            <person name="Bezdicek M."/>
            <person name="Hermankova K."/>
            <person name="Obruca S."/>
            <person name="Sedlar K."/>
        </authorList>
    </citation>
    <scope>NUCLEOTIDE SEQUENCE</scope>
    <source>
        <strain evidence="5">LMG 23380</strain>
    </source>
</reference>
<dbReference type="SUPFAM" id="SSF47729">
    <property type="entry name" value="IHF-like DNA-binding proteins"/>
    <property type="match status" value="1"/>
</dbReference>
<organism evidence="5 6">
    <name type="scientific">Caldimonas aquatica</name>
    <dbReference type="NCBI Taxonomy" id="376175"/>
    <lineage>
        <taxon>Bacteria</taxon>
        <taxon>Pseudomonadati</taxon>
        <taxon>Pseudomonadota</taxon>
        <taxon>Betaproteobacteria</taxon>
        <taxon>Burkholderiales</taxon>
        <taxon>Sphaerotilaceae</taxon>
        <taxon>Caldimonas</taxon>
    </lineage>
</organism>
<evidence type="ECO:0000313" key="5">
    <source>
        <dbReference type="EMBL" id="UZD55387.1"/>
    </source>
</evidence>
<dbReference type="PANTHER" id="PTHR33175">
    <property type="entry name" value="DNA-BINDING PROTEIN HU"/>
    <property type="match status" value="1"/>
</dbReference>
<dbReference type="Pfam" id="PF00216">
    <property type="entry name" value="Bac_DNA_binding"/>
    <property type="match status" value="1"/>
</dbReference>
<accession>A0ABY6MTQ4</accession>
<dbReference type="InterPro" id="IPR010992">
    <property type="entry name" value="IHF-like_DNA-bd_dom_sf"/>
</dbReference>
<gene>
    <name evidence="5" type="ORF">OMP39_02005</name>
</gene>
<dbReference type="PROSITE" id="PS00045">
    <property type="entry name" value="HISTONE_LIKE"/>
    <property type="match status" value="1"/>
</dbReference>
<dbReference type="InterPro" id="IPR020816">
    <property type="entry name" value="Histone-like_DNA-bd_CS"/>
</dbReference>